<keyword evidence="7" id="KW-1015">Disulfide bond</keyword>
<proteinExistence type="inferred from homology"/>
<dbReference type="InterPro" id="IPR018765">
    <property type="entry name" value="DUF2341"/>
</dbReference>
<dbReference type="PANTHER" id="PTHR30625:SF3">
    <property type="entry name" value="TOL-PAL SYSTEM PROTEIN TOLQ"/>
    <property type="match status" value="1"/>
</dbReference>
<comment type="caution">
    <text evidence="14">The sequence shown here is derived from an EMBL/GenBank/DDBJ whole genome shotgun (WGS) entry which is preliminary data.</text>
</comment>
<evidence type="ECO:0000256" key="5">
    <source>
        <dbReference type="ARBA" id="ARBA00022989"/>
    </source>
</evidence>
<comment type="similarity">
    <text evidence="8">Belongs to the exbB/tolQ family.</text>
</comment>
<dbReference type="EMBL" id="JAENIK010000013">
    <property type="protein sequence ID" value="MBK1818486.1"/>
    <property type="molecule type" value="Genomic_DNA"/>
</dbReference>
<dbReference type="GO" id="GO:0017038">
    <property type="term" value="P:protein import"/>
    <property type="evidence" value="ECO:0007669"/>
    <property type="project" value="TreeGrafter"/>
</dbReference>
<accession>A0A934VCE5</accession>
<evidence type="ECO:0000313" key="12">
    <source>
        <dbReference type="EMBL" id="MBK1815225.1"/>
    </source>
</evidence>
<evidence type="ECO:0000256" key="7">
    <source>
        <dbReference type="ARBA" id="ARBA00023157"/>
    </source>
</evidence>
<feature type="transmembrane region" description="Helical" evidence="9">
    <location>
        <begin position="510"/>
        <end position="538"/>
    </location>
</feature>
<dbReference type="EMBL" id="JAENIK010000009">
    <property type="protein sequence ID" value="MBK1815492.1"/>
    <property type="molecule type" value="Genomic_DNA"/>
</dbReference>
<organism evidence="14 16">
    <name type="scientific">Luteolibacter yonseiensis</name>
    <dbReference type="NCBI Taxonomy" id="1144680"/>
    <lineage>
        <taxon>Bacteria</taxon>
        <taxon>Pseudomonadati</taxon>
        <taxon>Verrucomicrobiota</taxon>
        <taxon>Verrucomicrobiia</taxon>
        <taxon>Verrucomicrobiales</taxon>
        <taxon>Verrucomicrobiaceae</taxon>
        <taxon>Luteolibacter</taxon>
    </lineage>
</organism>
<dbReference type="Proteomes" id="UP000600139">
    <property type="component" value="Unassembled WGS sequence"/>
</dbReference>
<dbReference type="InterPro" id="IPR006558">
    <property type="entry name" value="LamG-like"/>
</dbReference>
<evidence type="ECO:0000256" key="4">
    <source>
        <dbReference type="ARBA" id="ARBA00022729"/>
    </source>
</evidence>
<dbReference type="InterPro" id="IPR050790">
    <property type="entry name" value="ExbB/TolQ_transport"/>
</dbReference>
<dbReference type="Gene3D" id="2.60.120.200">
    <property type="match status" value="1"/>
</dbReference>
<protein>
    <submittedName>
        <fullName evidence="14">DUF2341 domain-containing protein</fullName>
    </submittedName>
</protein>
<dbReference type="PANTHER" id="PTHR30625">
    <property type="entry name" value="PROTEIN TOLQ"/>
    <property type="match status" value="1"/>
</dbReference>
<keyword evidence="16" id="KW-1185">Reference proteome</keyword>
<feature type="chain" id="PRO_5038277275" evidence="10">
    <location>
        <begin position="27"/>
        <end position="618"/>
    </location>
</feature>
<dbReference type="SUPFAM" id="SSF49899">
    <property type="entry name" value="Concanavalin A-like lectins/glucanases"/>
    <property type="match status" value="1"/>
</dbReference>
<evidence type="ECO:0000256" key="8">
    <source>
        <dbReference type="RuleBase" id="RU004057"/>
    </source>
</evidence>
<keyword evidence="8" id="KW-0653">Protein transport</keyword>
<dbReference type="EMBL" id="JAENIK010000011">
    <property type="protein sequence ID" value="MBK1817085.1"/>
    <property type="molecule type" value="Genomic_DNA"/>
</dbReference>
<sequence>MKHPALILPVSLLLAHAGIAAGDAGAAWWNPAWTKRQTLTLDTSGDAAALPGSPGTATVLVRLSDGNFPFASAREDGSDLRFIAADGKTALSHQIESYDNLLNEAFVWVKVPDIGASGKTTIHLYSGNPAPDAGPKAAEAYDADTALVWHFAGRGAAPADTTGNNNSATAPATTAEGSLIGNGLRLLATPVTLPQSPSLEWKAGQALTLSTWIKPAALQDNAVLLSRGEGASSFQLLLNQGVPVIRLGTQASAAGAPVAANTWSHLALVADGAKLQLFVNGAPYATLAAGLPALAAPITLGAENSGFAGEVDEFTLSTTARSEAWIKLAAVNQGSTDAAQRTVVLGAGEGGEGGEGGGEQSHLMEHLSLFGDIANNMMFDGWIAIGVCAIMIVIGWTVAVRKFLYLNSIEKGTKVFLERWKHLSTDLTALDHGDRSSISTLGGKTGEDEQHLIERSPLYHIYQIGSEEIRHRLDKGDARGQGLNGRSIQAIRASLDAGLVHESHRLSDGLVYLTISIAGGPYVGLLGTVVGVMITFAIIAKSGEVNVNSIAPGIASALLATVVGLVVAIPALFIYSYLNGRIKNSLGLMQVFIDEFVAKMAEFHSPAAGADTNGGSSH</sequence>
<keyword evidence="8" id="KW-0813">Transport</keyword>
<dbReference type="Pfam" id="PF01618">
    <property type="entry name" value="MotA_ExbB"/>
    <property type="match status" value="1"/>
</dbReference>
<dbReference type="AlphaFoldDB" id="A0A934VCE5"/>
<dbReference type="InterPro" id="IPR013320">
    <property type="entry name" value="ConA-like_dom_sf"/>
</dbReference>
<keyword evidence="5 9" id="KW-1133">Transmembrane helix</keyword>
<dbReference type="EMBL" id="JAENIK010000008">
    <property type="protein sequence ID" value="MBK1815225.1"/>
    <property type="molecule type" value="Genomic_DNA"/>
</dbReference>
<dbReference type="Pfam" id="PF13385">
    <property type="entry name" value="Laminin_G_3"/>
    <property type="match status" value="1"/>
</dbReference>
<feature type="transmembrane region" description="Helical" evidence="9">
    <location>
        <begin position="382"/>
        <end position="404"/>
    </location>
</feature>
<dbReference type="SMART" id="SM00560">
    <property type="entry name" value="LamGL"/>
    <property type="match status" value="1"/>
</dbReference>
<feature type="domain" description="LamG-like jellyroll fold" evidence="11">
    <location>
        <begin position="205"/>
        <end position="324"/>
    </location>
</feature>
<evidence type="ECO:0000259" key="11">
    <source>
        <dbReference type="SMART" id="SM00560"/>
    </source>
</evidence>
<dbReference type="RefSeq" id="WP_200350194.1">
    <property type="nucleotide sequence ID" value="NZ_BAABHZ010000015.1"/>
</dbReference>
<comment type="subcellular location">
    <subcellularLocation>
        <location evidence="1">Cell membrane</location>
        <topology evidence="1">Multi-pass membrane protein</topology>
    </subcellularLocation>
    <subcellularLocation>
        <location evidence="8">Membrane</location>
        <topology evidence="8">Multi-pass membrane protein</topology>
    </subcellularLocation>
</comment>
<feature type="transmembrane region" description="Helical" evidence="9">
    <location>
        <begin position="550"/>
        <end position="578"/>
    </location>
</feature>
<reference evidence="14" key="1">
    <citation type="submission" date="2021-01" db="EMBL/GenBank/DDBJ databases">
        <title>Modified the classification status of verrucomicrobia.</title>
        <authorList>
            <person name="Feng X."/>
        </authorList>
    </citation>
    <scope>NUCLEOTIDE SEQUENCE</scope>
    <source>
        <strain evidence="14">JCM 18052</strain>
    </source>
</reference>
<dbReference type="GO" id="GO:0005886">
    <property type="term" value="C:plasma membrane"/>
    <property type="evidence" value="ECO:0007669"/>
    <property type="project" value="UniProtKB-SubCell"/>
</dbReference>
<keyword evidence="3 9" id="KW-0812">Transmembrane</keyword>
<evidence type="ECO:0000313" key="16">
    <source>
        <dbReference type="Proteomes" id="UP000600139"/>
    </source>
</evidence>
<evidence type="ECO:0000256" key="2">
    <source>
        <dbReference type="ARBA" id="ARBA00022475"/>
    </source>
</evidence>
<evidence type="ECO:0000313" key="13">
    <source>
        <dbReference type="EMBL" id="MBK1815492.1"/>
    </source>
</evidence>
<evidence type="ECO:0000313" key="15">
    <source>
        <dbReference type="EMBL" id="MBK1818486.1"/>
    </source>
</evidence>
<keyword evidence="4 10" id="KW-0732">Signal</keyword>
<evidence type="ECO:0000256" key="10">
    <source>
        <dbReference type="SAM" id="SignalP"/>
    </source>
</evidence>
<keyword evidence="6 9" id="KW-0472">Membrane</keyword>
<keyword evidence="2" id="KW-1003">Cell membrane</keyword>
<gene>
    <name evidence="12" type="ORF">JIN84_06350</name>
    <name evidence="13" type="ORF">JIN84_07695</name>
    <name evidence="14" type="ORF">JIN84_15785</name>
    <name evidence="15" type="ORF">JIN84_22900</name>
</gene>
<evidence type="ECO:0000256" key="6">
    <source>
        <dbReference type="ARBA" id="ARBA00023136"/>
    </source>
</evidence>
<evidence type="ECO:0000313" key="14">
    <source>
        <dbReference type="EMBL" id="MBK1817085.1"/>
    </source>
</evidence>
<dbReference type="InterPro" id="IPR002898">
    <property type="entry name" value="MotA_ExbB_proton_chnl"/>
</dbReference>
<dbReference type="Pfam" id="PF10102">
    <property type="entry name" value="DUF2341"/>
    <property type="match status" value="1"/>
</dbReference>
<evidence type="ECO:0000256" key="3">
    <source>
        <dbReference type="ARBA" id="ARBA00022692"/>
    </source>
</evidence>
<evidence type="ECO:0000256" key="1">
    <source>
        <dbReference type="ARBA" id="ARBA00004651"/>
    </source>
</evidence>
<feature type="signal peptide" evidence="10">
    <location>
        <begin position="1"/>
        <end position="26"/>
    </location>
</feature>
<evidence type="ECO:0000256" key="9">
    <source>
        <dbReference type="SAM" id="Phobius"/>
    </source>
</evidence>
<name>A0A934VCE5_9BACT</name>